<keyword evidence="3" id="KW-0732">Signal</keyword>
<dbReference type="GO" id="GO:0004252">
    <property type="term" value="F:serine-type endopeptidase activity"/>
    <property type="evidence" value="ECO:0007669"/>
    <property type="project" value="InterPro"/>
</dbReference>
<dbReference type="EMBL" id="JAPMSZ010000009">
    <property type="protein sequence ID" value="KAJ5091344.1"/>
    <property type="molecule type" value="Genomic_DNA"/>
</dbReference>
<organism evidence="10 11">
    <name type="scientific">Penicillium alfredii</name>
    <dbReference type="NCBI Taxonomy" id="1506179"/>
    <lineage>
        <taxon>Eukaryota</taxon>
        <taxon>Fungi</taxon>
        <taxon>Dikarya</taxon>
        <taxon>Ascomycota</taxon>
        <taxon>Pezizomycotina</taxon>
        <taxon>Eurotiomycetes</taxon>
        <taxon>Eurotiomycetidae</taxon>
        <taxon>Eurotiales</taxon>
        <taxon>Aspergillaceae</taxon>
        <taxon>Penicillium</taxon>
    </lineage>
</organism>
<keyword evidence="2" id="KW-0645">Protease</keyword>
<feature type="transmembrane region" description="Helical" evidence="8">
    <location>
        <begin position="239"/>
        <end position="261"/>
    </location>
</feature>
<reference evidence="10" key="2">
    <citation type="journal article" date="2023" name="IMA Fungus">
        <title>Comparative genomic study of the Penicillium genus elucidates a diverse pangenome and 15 lateral gene transfer events.</title>
        <authorList>
            <person name="Petersen C."/>
            <person name="Sorensen T."/>
            <person name="Nielsen M.R."/>
            <person name="Sondergaard T.E."/>
            <person name="Sorensen J.L."/>
            <person name="Fitzpatrick D.A."/>
            <person name="Frisvad J.C."/>
            <person name="Nielsen K.L."/>
        </authorList>
    </citation>
    <scope>NUCLEOTIDE SEQUENCE</scope>
    <source>
        <strain evidence="10">IBT 34128</strain>
    </source>
</reference>
<accession>A0A9W9F0J8</accession>
<keyword evidence="6" id="KW-0865">Zymogen</keyword>
<name>A0A9W9F0J8_9EURO</name>
<reference evidence="10" key="1">
    <citation type="submission" date="2022-11" db="EMBL/GenBank/DDBJ databases">
        <authorList>
            <person name="Petersen C."/>
        </authorList>
    </citation>
    <scope>NUCLEOTIDE SEQUENCE</scope>
    <source>
        <strain evidence="10">IBT 34128</strain>
    </source>
</reference>
<evidence type="ECO:0000256" key="8">
    <source>
        <dbReference type="SAM" id="Phobius"/>
    </source>
</evidence>
<evidence type="ECO:0000256" key="7">
    <source>
        <dbReference type="SAM" id="MobiDB-lite"/>
    </source>
</evidence>
<keyword evidence="8" id="KW-0472">Membrane</keyword>
<protein>
    <recommendedName>
        <fullName evidence="9">Peptidase S8/S53 domain-containing protein</fullName>
    </recommendedName>
</protein>
<dbReference type="AlphaFoldDB" id="A0A9W9F0J8"/>
<evidence type="ECO:0000313" key="10">
    <source>
        <dbReference type="EMBL" id="KAJ5091344.1"/>
    </source>
</evidence>
<evidence type="ECO:0000256" key="5">
    <source>
        <dbReference type="ARBA" id="ARBA00022825"/>
    </source>
</evidence>
<evidence type="ECO:0000259" key="9">
    <source>
        <dbReference type="Pfam" id="PF00082"/>
    </source>
</evidence>
<dbReference type="PANTHER" id="PTHR43806:SF11">
    <property type="entry name" value="CEREVISIN-RELATED"/>
    <property type="match status" value="1"/>
</dbReference>
<keyword evidence="8" id="KW-1133">Transmembrane helix</keyword>
<sequence>MDMLQPENEILAIAAILSPAHIGDWIDKRLVAGCVWERKASEKETKQDGKSTKAQSQPAELFATGGSAGSLLSDYRPTGKIISQPGMLPFPLAELSMMSQRSKITDPTHLNPFRHKDYEGISQNIYTADFPLNVNHPEFGHRYSSPKIGMAFQQSRNIYGSYFGNMRKPGRDWERGKNHGNCAVSKAVGLRTGIAQKSNLKLVPTLDGGRTITWALASWETMIREMRRDKNNLKKQGKVFVPVVFFNNGFSQYGAVVIALVRKYIRAMVRLNAFIAIAAGNFNPASRGGKSRPVVDHWPALFAAEKEFEANMLIVGSTKLSGELSDFSMGGPLVKISAPGETFNRRKDHVLGVWCADGEDNEFVVTAGTSFTAPVVAAMAAYYLSIHPHLRDSKFGGQLVAEHLLKTAITHCVNCPLVVYNGLDGKR</sequence>
<dbReference type="InterPro" id="IPR036852">
    <property type="entry name" value="Peptidase_S8/S53_dom_sf"/>
</dbReference>
<evidence type="ECO:0000256" key="2">
    <source>
        <dbReference type="ARBA" id="ARBA00022670"/>
    </source>
</evidence>
<dbReference type="OrthoDB" id="4227149at2759"/>
<dbReference type="SUPFAM" id="SSF52743">
    <property type="entry name" value="Subtilisin-like"/>
    <property type="match status" value="1"/>
</dbReference>
<evidence type="ECO:0000256" key="4">
    <source>
        <dbReference type="ARBA" id="ARBA00022801"/>
    </source>
</evidence>
<keyword evidence="11" id="KW-1185">Reference proteome</keyword>
<proteinExistence type="inferred from homology"/>
<evidence type="ECO:0000256" key="3">
    <source>
        <dbReference type="ARBA" id="ARBA00022729"/>
    </source>
</evidence>
<keyword evidence="5" id="KW-0720">Serine protease</keyword>
<comment type="similarity">
    <text evidence="1">Belongs to the peptidase S8 family.</text>
</comment>
<feature type="region of interest" description="Disordered" evidence="7">
    <location>
        <begin position="41"/>
        <end position="60"/>
    </location>
</feature>
<comment type="caution">
    <text evidence="10">The sequence shown here is derived from an EMBL/GenBank/DDBJ whole genome shotgun (WGS) entry which is preliminary data.</text>
</comment>
<dbReference type="Pfam" id="PF00082">
    <property type="entry name" value="Peptidase_S8"/>
    <property type="match status" value="1"/>
</dbReference>
<dbReference type="InterPro" id="IPR000209">
    <property type="entry name" value="Peptidase_S8/S53_dom"/>
</dbReference>
<dbReference type="GO" id="GO:0006508">
    <property type="term" value="P:proteolysis"/>
    <property type="evidence" value="ECO:0007669"/>
    <property type="project" value="UniProtKB-KW"/>
</dbReference>
<dbReference type="Gene3D" id="3.40.50.200">
    <property type="entry name" value="Peptidase S8/S53 domain"/>
    <property type="match status" value="1"/>
</dbReference>
<dbReference type="PANTHER" id="PTHR43806">
    <property type="entry name" value="PEPTIDASE S8"/>
    <property type="match status" value="1"/>
</dbReference>
<feature type="domain" description="Peptidase S8/S53" evidence="9">
    <location>
        <begin position="262"/>
        <end position="408"/>
    </location>
</feature>
<evidence type="ECO:0000256" key="6">
    <source>
        <dbReference type="ARBA" id="ARBA00023145"/>
    </source>
</evidence>
<evidence type="ECO:0000256" key="1">
    <source>
        <dbReference type="ARBA" id="ARBA00011073"/>
    </source>
</evidence>
<dbReference type="InterPro" id="IPR050131">
    <property type="entry name" value="Peptidase_S8_subtilisin-like"/>
</dbReference>
<feature type="compositionally biased region" description="Basic and acidic residues" evidence="7">
    <location>
        <begin position="41"/>
        <end position="51"/>
    </location>
</feature>
<dbReference type="GeneID" id="81395911"/>
<keyword evidence="4" id="KW-0378">Hydrolase</keyword>
<evidence type="ECO:0000313" key="11">
    <source>
        <dbReference type="Proteomes" id="UP001141434"/>
    </source>
</evidence>
<dbReference type="Proteomes" id="UP001141434">
    <property type="component" value="Unassembled WGS sequence"/>
</dbReference>
<dbReference type="RefSeq" id="XP_056509542.1">
    <property type="nucleotide sequence ID" value="XM_056656742.1"/>
</dbReference>
<keyword evidence="8" id="KW-0812">Transmembrane</keyword>
<gene>
    <name evidence="10" type="ORF">NUU61_006214</name>
</gene>